<keyword evidence="6" id="KW-0694">RNA-binding</keyword>
<keyword evidence="11" id="KW-0539">Nucleus</keyword>
<evidence type="ECO:0000256" key="15">
    <source>
        <dbReference type="SAM" id="MobiDB-lite"/>
    </source>
</evidence>
<dbReference type="SMART" id="SM00648">
    <property type="entry name" value="SWAP"/>
    <property type="match status" value="2"/>
</dbReference>
<dbReference type="InterPro" id="IPR040397">
    <property type="entry name" value="SWAP"/>
</dbReference>
<dbReference type="EnsemblMetazoa" id="XM_038202743.1">
    <property type="protein sequence ID" value="XP_038058671.1"/>
    <property type="gene ID" value="LOC119729952"/>
</dbReference>
<evidence type="ECO:0000256" key="1">
    <source>
        <dbReference type="ARBA" id="ARBA00004123"/>
    </source>
</evidence>
<dbReference type="EnsemblMetazoa" id="XM_038202744.1">
    <property type="protein sequence ID" value="XP_038058672.1"/>
    <property type="gene ID" value="LOC119729952"/>
</dbReference>
<reference evidence="17" key="1">
    <citation type="submission" date="2022-11" db="UniProtKB">
        <authorList>
            <consortium name="EnsemblMetazoa"/>
        </authorList>
    </citation>
    <scope>IDENTIFICATION</scope>
</reference>
<dbReference type="OrthoDB" id="5836667at2759"/>
<feature type="domain" description="SURP motif" evidence="16">
    <location>
        <begin position="479"/>
        <end position="519"/>
    </location>
</feature>
<dbReference type="AlphaFoldDB" id="A0A914A492"/>
<dbReference type="RefSeq" id="XP_038058672.1">
    <property type="nucleotide sequence ID" value="XM_038202744.1"/>
</dbReference>
<organism evidence="17 18">
    <name type="scientific">Patiria miniata</name>
    <name type="common">Bat star</name>
    <name type="synonym">Asterina miniata</name>
    <dbReference type="NCBI Taxonomy" id="46514"/>
    <lineage>
        <taxon>Eukaryota</taxon>
        <taxon>Metazoa</taxon>
        <taxon>Echinodermata</taxon>
        <taxon>Eleutherozoa</taxon>
        <taxon>Asterozoa</taxon>
        <taxon>Asteroidea</taxon>
        <taxon>Valvatacea</taxon>
        <taxon>Valvatida</taxon>
        <taxon>Asterinidae</taxon>
        <taxon>Patiria</taxon>
    </lineage>
</organism>
<dbReference type="RefSeq" id="XP_038058671.1">
    <property type="nucleotide sequence ID" value="XM_038202743.1"/>
</dbReference>
<dbReference type="GO" id="GO:0005634">
    <property type="term" value="C:nucleus"/>
    <property type="evidence" value="ECO:0007669"/>
    <property type="project" value="UniProtKB-SubCell"/>
</dbReference>
<dbReference type="InterPro" id="IPR019147">
    <property type="entry name" value="SWAP_N_domain"/>
</dbReference>
<evidence type="ECO:0000256" key="11">
    <source>
        <dbReference type="ARBA" id="ARBA00023242"/>
    </source>
</evidence>
<evidence type="ECO:0000256" key="12">
    <source>
        <dbReference type="ARBA" id="ARBA00068355"/>
    </source>
</evidence>
<evidence type="ECO:0000256" key="3">
    <source>
        <dbReference type="ARBA" id="ARBA00022553"/>
    </source>
</evidence>
<feature type="region of interest" description="Disordered" evidence="15">
    <location>
        <begin position="1"/>
        <end position="22"/>
    </location>
</feature>
<dbReference type="SMART" id="SM01141">
    <property type="entry name" value="DRY_EERY"/>
    <property type="match status" value="1"/>
</dbReference>
<feature type="compositionally biased region" description="Polar residues" evidence="15">
    <location>
        <begin position="328"/>
        <end position="342"/>
    </location>
</feature>
<feature type="compositionally biased region" description="Low complexity" evidence="15">
    <location>
        <begin position="964"/>
        <end position="986"/>
    </location>
</feature>
<proteinExistence type="predicted"/>
<dbReference type="PROSITE" id="PS50128">
    <property type="entry name" value="SURP"/>
    <property type="match status" value="2"/>
</dbReference>
<feature type="compositionally biased region" description="Basic residues" evidence="15">
    <location>
        <begin position="1"/>
        <end position="13"/>
    </location>
</feature>
<feature type="compositionally biased region" description="Basic and acidic residues" evidence="15">
    <location>
        <begin position="673"/>
        <end position="685"/>
    </location>
</feature>
<evidence type="ECO:0000256" key="2">
    <source>
        <dbReference type="ARBA" id="ARBA00022491"/>
    </source>
</evidence>
<keyword evidence="10" id="KW-0508">mRNA splicing</keyword>
<feature type="compositionally biased region" description="Polar residues" evidence="15">
    <location>
        <begin position="819"/>
        <end position="829"/>
    </location>
</feature>
<feature type="region of interest" description="Disordered" evidence="15">
    <location>
        <begin position="535"/>
        <end position="685"/>
    </location>
</feature>
<dbReference type="Proteomes" id="UP000887568">
    <property type="component" value="Unplaced"/>
</dbReference>
<evidence type="ECO:0000256" key="6">
    <source>
        <dbReference type="ARBA" id="ARBA00022884"/>
    </source>
</evidence>
<dbReference type="GO" id="GO:0000395">
    <property type="term" value="P:mRNA 5'-splice site recognition"/>
    <property type="evidence" value="ECO:0007669"/>
    <property type="project" value="TreeGrafter"/>
</dbReference>
<evidence type="ECO:0000256" key="14">
    <source>
        <dbReference type="ARBA" id="ARBA00079562"/>
    </source>
</evidence>
<keyword evidence="8" id="KW-0805">Transcription regulation</keyword>
<dbReference type="FunFam" id="1.10.10.790:FF:000003">
    <property type="entry name" value="Splicing factor, suppressor of white-apricot homolog"/>
    <property type="match status" value="1"/>
</dbReference>
<evidence type="ECO:0000256" key="8">
    <source>
        <dbReference type="ARBA" id="ARBA00023015"/>
    </source>
</evidence>
<feature type="compositionally biased region" description="Basic residues" evidence="15">
    <location>
        <begin position="862"/>
        <end position="872"/>
    </location>
</feature>
<evidence type="ECO:0000256" key="7">
    <source>
        <dbReference type="ARBA" id="ARBA00022990"/>
    </source>
</evidence>
<dbReference type="OMA" id="NESHEFY"/>
<name>A0A914A492_PATMI</name>
<evidence type="ECO:0000259" key="16">
    <source>
        <dbReference type="PROSITE" id="PS50128"/>
    </source>
</evidence>
<feature type="region of interest" description="Disordered" evidence="15">
    <location>
        <begin position="268"/>
        <end position="359"/>
    </location>
</feature>
<evidence type="ECO:0000256" key="9">
    <source>
        <dbReference type="ARBA" id="ARBA00023163"/>
    </source>
</evidence>
<dbReference type="SUPFAM" id="SSF109905">
    <property type="entry name" value="Surp module (SWAP domain)"/>
    <property type="match status" value="2"/>
</dbReference>
<accession>A0A914A492</accession>
<feature type="region of interest" description="Disordered" evidence="15">
    <location>
        <begin position="446"/>
        <end position="465"/>
    </location>
</feature>
<evidence type="ECO:0000313" key="18">
    <source>
        <dbReference type="Proteomes" id="UP000887568"/>
    </source>
</evidence>
<feature type="compositionally biased region" description="Basic and acidic residues" evidence="15">
    <location>
        <begin position="596"/>
        <end position="607"/>
    </location>
</feature>
<feature type="compositionally biased region" description="Basic and acidic residues" evidence="15">
    <location>
        <begin position="714"/>
        <end position="729"/>
    </location>
</feature>
<comment type="subcellular location">
    <subcellularLocation>
        <location evidence="1">Nucleus</location>
    </subcellularLocation>
</comment>
<feature type="region of interest" description="Disordered" evidence="15">
    <location>
        <begin position="714"/>
        <end position="986"/>
    </location>
</feature>
<dbReference type="Pfam" id="PF01805">
    <property type="entry name" value="Surp"/>
    <property type="match status" value="2"/>
</dbReference>
<dbReference type="GO" id="GO:0003723">
    <property type="term" value="F:RNA binding"/>
    <property type="evidence" value="ECO:0007669"/>
    <property type="project" value="UniProtKB-KW"/>
</dbReference>
<sequence length="1019" mass="114729">MAQISKKMKTKRAHLVDAKKMEAKKSRQEEVDEICVVGYQCRLFRDDERALAIDREEHLIPWMGEASLMIDRYDGRGHLPSLSEYEDSWLGSRRQEISGEEERIEALCDEERYMALHKDMMEEELRQEEEIKRLNLAIASSDSTYNQVMFSYDQGKDEYDPMRPTEDEEQFAKTPPECQSPEAELEEPFIAPAEMDIPIGVEMPGTKKTHKFMEKTAMFIMSQGSQMEIILKTKQANNPQFDFLQFDHYLNPYYKHLLKCIKSGKYKGVPEDDEDENHKKQGGNNRVRKHSNASSSGDDDDDDDDNDNSGYLHPSLLGQSRPRPTPMQAGTTTIQTSTSMPPASSYHPPMDFSKPPPIMGYHDPNFLPQAVDPPLMGPSGYYDQPNVYPMFQPPPPPPPSGAALSLPTVPPPHFSGVDPAYVMANPHPTLPPAHSHAAPLGLDPNVLPHQESPSVPPSADISEADVPRVIPPPPDIQPVIDKLAKFVAKNGTDFEASVRSKSDPRFDFLLPWHKYNTYYMQKKKMFIGEMGGKAEEEEEDRQEEKTKKVSVSFSIKAKAPKEERPLERKSALPVESSDSEEEEERPPLRLPPPESLTREVRGDDLEGQRSWGDNYPGQPPFNPAFRGRPFVERTELPPYEGPYQEGTYREPAYREPAYGEPPVLEYSEYPDPYTERDGSQLRGAYDRGRGITEEEWQMKQAKLRLEDRLASAAREKMASASKERIQQMERRKKAAVFLSMIKDRPQAGAAAELDNMEPEPNDIPTTESLSPPEKQRKTDSRTDRKKHKKHKHRHGSSSGSSRRSPSPDKKHKRPPRSYQDANRFSASSSREGDNKPRARSTSPGVRSRPVTPPRSYQMGRNRSPKRWRRSRSRSNSPVRPVRTLESLPRRSSSLEASSLPIKSRSLSPENGRNFPAASVEPMVLDAAPPSPSATPPLSSEPTPDDSVSDSYKEPPMETSEENGSTTTTSTTAATTTTSTMATTVPTTAATTTDTSFQDNFRAKIRAMLAATRTMDFQPS</sequence>
<evidence type="ECO:0000256" key="10">
    <source>
        <dbReference type="ARBA" id="ARBA00023187"/>
    </source>
</evidence>
<dbReference type="InterPro" id="IPR000061">
    <property type="entry name" value="Surp"/>
</dbReference>
<dbReference type="InterPro" id="IPR035967">
    <property type="entry name" value="SWAP/Surp_sf"/>
</dbReference>
<protein>
    <recommendedName>
        <fullName evidence="12">Splicing factor, suppressor of white-apricot homolog</fullName>
    </recommendedName>
    <alternativeName>
        <fullName evidence="14">Splicing factor, arginine/serine-rich 8</fullName>
    </alternativeName>
    <alternativeName>
        <fullName evidence="13">Suppressor of white apricot protein homolog</fullName>
    </alternativeName>
</protein>
<evidence type="ECO:0000256" key="13">
    <source>
        <dbReference type="ARBA" id="ARBA00078360"/>
    </source>
</evidence>
<feature type="compositionally biased region" description="Basic and acidic residues" evidence="15">
    <location>
        <begin position="773"/>
        <end position="782"/>
    </location>
</feature>
<keyword evidence="5" id="KW-0677">Repeat</keyword>
<feature type="compositionally biased region" description="Low complexity" evidence="15">
    <location>
        <begin position="873"/>
        <end position="900"/>
    </location>
</feature>
<keyword evidence="7" id="KW-0007">Acetylation</keyword>
<keyword evidence="9" id="KW-0804">Transcription</keyword>
<feature type="compositionally biased region" description="Basic and acidic residues" evidence="15">
    <location>
        <begin position="559"/>
        <end position="570"/>
    </location>
</feature>
<evidence type="ECO:0000313" key="17">
    <source>
        <dbReference type="EnsemblMetazoa" id="XP_038058672.1"/>
    </source>
</evidence>
<dbReference type="Gene3D" id="1.10.10.790">
    <property type="entry name" value="Surp module"/>
    <property type="match status" value="2"/>
</dbReference>
<dbReference type="Pfam" id="PF09750">
    <property type="entry name" value="DRY_EERY"/>
    <property type="match status" value="1"/>
</dbReference>
<dbReference type="PANTHER" id="PTHR13161">
    <property type="entry name" value="SPLICING FACTOR SUPPRESSOR OF WHITE APRICOT"/>
    <property type="match status" value="1"/>
</dbReference>
<feature type="compositionally biased region" description="Acidic residues" evidence="15">
    <location>
        <begin position="297"/>
        <end position="307"/>
    </location>
</feature>
<dbReference type="CTD" id="6433"/>
<keyword evidence="2" id="KW-0678">Repressor</keyword>
<evidence type="ECO:0000256" key="5">
    <source>
        <dbReference type="ARBA" id="ARBA00022737"/>
    </source>
</evidence>
<dbReference type="PANTHER" id="PTHR13161:SF15">
    <property type="entry name" value="SPLICING FACTOR, SUPPRESSOR OF WHITE-APRICOT HOMOLOG"/>
    <property type="match status" value="1"/>
</dbReference>
<feature type="compositionally biased region" description="Basic residues" evidence="15">
    <location>
        <begin position="783"/>
        <end position="795"/>
    </location>
</feature>
<keyword evidence="4" id="KW-0507">mRNA processing</keyword>
<dbReference type="GeneID" id="119729952"/>
<keyword evidence="18" id="KW-1185">Reference proteome</keyword>
<evidence type="ECO:0000256" key="4">
    <source>
        <dbReference type="ARBA" id="ARBA00022664"/>
    </source>
</evidence>
<feature type="domain" description="SURP motif" evidence="16">
    <location>
        <begin position="212"/>
        <end position="254"/>
    </location>
</feature>
<keyword evidence="3" id="KW-0597">Phosphoprotein</keyword>